<dbReference type="Gene3D" id="3.30.300.30">
    <property type="match status" value="1"/>
</dbReference>
<dbReference type="InterPro" id="IPR045851">
    <property type="entry name" value="AMP-bd_C_sf"/>
</dbReference>
<dbReference type="InterPro" id="IPR042099">
    <property type="entry name" value="ANL_N_sf"/>
</dbReference>
<dbReference type="EMBL" id="CAEZUN010000012">
    <property type="protein sequence ID" value="CAB4592672.1"/>
    <property type="molecule type" value="Genomic_DNA"/>
</dbReference>
<dbReference type="InterPro" id="IPR000873">
    <property type="entry name" value="AMP-dep_synth/lig_dom"/>
</dbReference>
<organism evidence="6">
    <name type="scientific">freshwater metagenome</name>
    <dbReference type="NCBI Taxonomy" id="449393"/>
    <lineage>
        <taxon>unclassified sequences</taxon>
        <taxon>metagenomes</taxon>
        <taxon>ecological metagenomes</taxon>
    </lineage>
</organism>
<evidence type="ECO:0000256" key="1">
    <source>
        <dbReference type="ARBA" id="ARBA00006432"/>
    </source>
</evidence>
<dbReference type="PANTHER" id="PTHR24096">
    <property type="entry name" value="LONG-CHAIN-FATTY-ACID--COA LIGASE"/>
    <property type="match status" value="1"/>
</dbReference>
<feature type="region of interest" description="Disordered" evidence="3">
    <location>
        <begin position="1"/>
        <end position="74"/>
    </location>
</feature>
<reference evidence="6" key="1">
    <citation type="submission" date="2020-05" db="EMBL/GenBank/DDBJ databases">
        <authorList>
            <person name="Chiriac C."/>
            <person name="Salcher M."/>
            <person name="Ghai R."/>
            <person name="Kavagutti S V."/>
        </authorList>
    </citation>
    <scope>NUCLEOTIDE SEQUENCE</scope>
</reference>
<feature type="compositionally biased region" description="Basic residues" evidence="3">
    <location>
        <begin position="1"/>
        <end position="72"/>
    </location>
</feature>
<evidence type="ECO:0000256" key="3">
    <source>
        <dbReference type="SAM" id="MobiDB-lite"/>
    </source>
</evidence>
<dbReference type="SUPFAM" id="SSF56801">
    <property type="entry name" value="Acetyl-CoA synthetase-like"/>
    <property type="match status" value="1"/>
</dbReference>
<evidence type="ECO:0000313" key="6">
    <source>
        <dbReference type="EMBL" id="CAB4592672.1"/>
    </source>
</evidence>
<evidence type="ECO:0000259" key="5">
    <source>
        <dbReference type="Pfam" id="PF13193"/>
    </source>
</evidence>
<dbReference type="CDD" id="cd17631">
    <property type="entry name" value="FACL_FadD13-like"/>
    <property type="match status" value="1"/>
</dbReference>
<feature type="domain" description="AMP-dependent synthetase/ligase" evidence="4">
    <location>
        <begin position="88"/>
        <end position="451"/>
    </location>
</feature>
<feature type="domain" description="AMP-binding enzyme C-terminal" evidence="5">
    <location>
        <begin position="502"/>
        <end position="577"/>
    </location>
</feature>
<sequence length="596" mass="65720">MATSKRKTAKKTARKTAKKSAKKSARKLVKKKSTRKVVKKKSVKKSARKLVKKKSTRKLVKKSTRKAAKKSTHNPLNAIKDVGAIVRYHAKNQPDAVSLVLGDRTLTWAQLLSRSAQVAQGLKRAGVKAQDRVAFLDKNGIEHFEVFYGCALLNAVSVDVNWRLAAPEVSFIVNDSQAEVLIVGQEFVPVLDAIVGELDRVKTIIVIGGHSNHDDYEQWVNAQSATDPKSPTKSTDVAFQLYSSGTTGRPKGVMLTNDNFFALLPAAQKIWHMSEKTINLVAMPLFHIGGGGWATAAQYCGARSIIMRDVNPAEIVTWIEKYRITHAFMVPVLLQFALAMPNIGTTDFSSLELIAYGASPISESVLEGAIKAFKCPFMQVYGLTETTGVVTVLGPEDHDLSSANKGRLRSCGKPFTGIELRIVNSDTAKDVPLGEVGEIWIRSRQVMKGYWNMPEETAKSIVKGQWFRSGDAGYFDKDGYVYIFDRVKDMIVSGGENVYPAEVENALMGHPAIADVAVIGVPDEKWGEVPMALVVRKPDTQVTENEILAFARERLAGFKTPKSVGWVDALPRNPSGKILKKDLREPYWKGHTRRVN</sequence>
<evidence type="ECO:0000256" key="2">
    <source>
        <dbReference type="ARBA" id="ARBA00022598"/>
    </source>
</evidence>
<gene>
    <name evidence="6" type="ORF">UFOPK1826_00154</name>
</gene>
<dbReference type="Pfam" id="PF00501">
    <property type="entry name" value="AMP-binding"/>
    <property type="match status" value="1"/>
</dbReference>
<dbReference type="Gene3D" id="3.40.50.12780">
    <property type="entry name" value="N-terminal domain of ligase-like"/>
    <property type="match status" value="1"/>
</dbReference>
<dbReference type="NCBIfam" id="NF004837">
    <property type="entry name" value="PRK06187.1"/>
    <property type="match status" value="1"/>
</dbReference>
<comment type="similarity">
    <text evidence="1">Belongs to the ATP-dependent AMP-binding enzyme family.</text>
</comment>
<proteinExistence type="inferred from homology"/>
<dbReference type="PANTHER" id="PTHR24096:SF267">
    <property type="entry name" value="MALONATE--COA LIGASE ACSF3, MITOCHONDRIAL"/>
    <property type="match status" value="1"/>
</dbReference>
<dbReference type="InterPro" id="IPR025110">
    <property type="entry name" value="AMP-bd_C"/>
</dbReference>
<protein>
    <submittedName>
        <fullName evidence="6">Unannotated protein</fullName>
    </submittedName>
</protein>
<dbReference type="FunFam" id="3.30.300.30:FF:000008">
    <property type="entry name" value="2,3-dihydroxybenzoate-AMP ligase"/>
    <property type="match status" value="1"/>
</dbReference>
<evidence type="ECO:0000259" key="4">
    <source>
        <dbReference type="Pfam" id="PF00501"/>
    </source>
</evidence>
<dbReference type="GO" id="GO:0016405">
    <property type="term" value="F:CoA-ligase activity"/>
    <property type="evidence" value="ECO:0007669"/>
    <property type="project" value="TreeGrafter"/>
</dbReference>
<keyword evidence="2" id="KW-0436">Ligase</keyword>
<dbReference type="AlphaFoldDB" id="A0A6J6FUE5"/>
<dbReference type="Pfam" id="PF13193">
    <property type="entry name" value="AMP-binding_C"/>
    <property type="match status" value="1"/>
</dbReference>
<name>A0A6J6FUE5_9ZZZZ</name>
<accession>A0A6J6FUE5</accession>